<dbReference type="RefSeq" id="XP_073924005.1">
    <property type="nucleotide sequence ID" value="XM_074067904.1"/>
</dbReference>
<organism evidence="1 2">
    <name type="scientific">Castor canadensis</name>
    <name type="common">American beaver</name>
    <dbReference type="NCBI Taxonomy" id="51338"/>
    <lineage>
        <taxon>Eukaryota</taxon>
        <taxon>Metazoa</taxon>
        <taxon>Chordata</taxon>
        <taxon>Craniata</taxon>
        <taxon>Vertebrata</taxon>
        <taxon>Euteleostomi</taxon>
        <taxon>Mammalia</taxon>
        <taxon>Eutheria</taxon>
        <taxon>Euarchontoglires</taxon>
        <taxon>Glires</taxon>
        <taxon>Rodentia</taxon>
        <taxon>Castorimorpha</taxon>
        <taxon>Castoridae</taxon>
        <taxon>Castor</taxon>
    </lineage>
</organism>
<reference evidence="2" key="1">
    <citation type="submission" date="2025-08" db="UniProtKB">
        <authorList>
            <consortium name="RefSeq"/>
        </authorList>
    </citation>
    <scope>IDENTIFICATION</scope>
</reference>
<evidence type="ECO:0000313" key="1">
    <source>
        <dbReference type="Proteomes" id="UP001732720"/>
    </source>
</evidence>
<dbReference type="Proteomes" id="UP001732720">
    <property type="component" value="Chromosome 3"/>
</dbReference>
<sequence>MSRSIVLHICLAFCSLLFLSFATQCLAFPKMERREIEHDRAEKEQTESTNVDDQENSSIILTHMPQIMVSEDPIIVSAGPSVTPLNIEFSVNKETQPEPNSPSRYTATEPVVPVSEEVFGSSQSEGMSPESRLSNVLLTTGITALTSLNVDDTKEPVSSTSVQPIAEGTTDATQGFPKYVDSQLFATESQEGVSLGHSPSSYINTEEMLATNPRPEKFETDTDQRTTSFPDAESTADTEPASLLSDGEKPSQMTADNTQATATEHLPEYTLSIESETDSLLGAPEVTVSDSTAVPAASVLSNEWDDTKLERVSQIRTPQLRDNTETQERIEPSQTAHVSPYRTEGDQPWTEAEGGTHMGMTLLLSKGDETSPAFTHPSSFTPTSLMEDTKASIVSVFQSTGGSMESTKENGARFFTETTVSMSEHESEAYQLLKDIITQEMTTLVEEPEGTLPLVTQEQVATIEVPRDNSGPEGGKESPSPVSDGAGVTQLSRRWEPLATAASATVVPWSLEVSPAEDLMDTVTEPNEEFIPVLGSPVTPPGITEEASPSVSPALPVSEAPFERRTVPSISHPNTAASYGLDQLESEEGEEDEDEEDEEDEDEEEEDEEEDEEDKDTDSLDESFDGDTELPGFTLPGMTSQEPGLEQGNMDPLEGATYQVPDVIEWEQQNQGLVRSWMEKLKDKAGYMSGMLVPVGVGIAGALFILGALYSIKVMNRQRRNGFKRHKRKQREFNSMQDRVMLLADSSEDEF</sequence>
<name>A0AC58M3M6_CASCN</name>
<proteinExistence type="predicted"/>
<evidence type="ECO:0000313" key="2">
    <source>
        <dbReference type="RefSeq" id="XP_073924005.1"/>
    </source>
</evidence>
<gene>
    <name evidence="2" type="primary">LOC109680293</name>
</gene>
<protein>
    <submittedName>
        <fullName evidence="2">Armadillo-like helical domain-containing protein 4</fullName>
    </submittedName>
</protein>
<accession>A0AC58M3M6</accession>
<keyword evidence="1" id="KW-1185">Reference proteome</keyword>